<sequence>MEPDTPRPRPSVPLPAYRAVLAVDMERFSRTAAVHQQLVGRLIPEVLELALTRSGLVEVWKAPSFPRHDGDGYVLGTDPAHLPRLIDPFLDTLQEVLEEKRPWLAAVDRDLRLRMRVSLGVGPLPDTGDGSGIDAMGDAMIDTHRLLDSGAVRRALSRSHPDTTLVAAIIGRRVYEDVVLGGFTGVDASRWAPVDAEVAGKGYRAEGYLYVPVPSAAGAVSRWGGGAEEETGAEEKAGAPPAAPPSGGTVVNNNAEGNSGSVYQMGDVQGGVNVWERP</sequence>
<protein>
    <recommendedName>
        <fullName evidence="4">Guanylate cyclase domain-containing protein</fullName>
    </recommendedName>
</protein>
<accession>A0ABT4TQW6</accession>
<evidence type="ECO:0000313" key="2">
    <source>
        <dbReference type="EMBL" id="MDA2807077.1"/>
    </source>
</evidence>
<proteinExistence type="predicted"/>
<gene>
    <name evidence="2" type="ORF">O4U47_21410</name>
</gene>
<evidence type="ECO:0008006" key="4">
    <source>
        <dbReference type="Google" id="ProtNLM"/>
    </source>
</evidence>
<organism evidence="2 3">
    <name type="scientific">Nocardiopsis suaedae</name>
    <dbReference type="NCBI Taxonomy" id="3018444"/>
    <lineage>
        <taxon>Bacteria</taxon>
        <taxon>Bacillati</taxon>
        <taxon>Actinomycetota</taxon>
        <taxon>Actinomycetes</taxon>
        <taxon>Streptosporangiales</taxon>
        <taxon>Nocardiopsidaceae</taxon>
        <taxon>Nocardiopsis</taxon>
    </lineage>
</organism>
<reference evidence="2" key="1">
    <citation type="submission" date="2023-01" db="EMBL/GenBank/DDBJ databases">
        <title>Draft genome sequence of Nocardiopsis sp. LSu2-4 isolated from halophytes.</title>
        <authorList>
            <person name="Duangmal K."/>
            <person name="Chantavorakit T."/>
        </authorList>
    </citation>
    <scope>NUCLEOTIDE SEQUENCE</scope>
    <source>
        <strain evidence="2">LSu2-4</strain>
    </source>
</reference>
<feature type="region of interest" description="Disordered" evidence="1">
    <location>
        <begin position="220"/>
        <end position="278"/>
    </location>
</feature>
<evidence type="ECO:0000256" key="1">
    <source>
        <dbReference type="SAM" id="MobiDB-lite"/>
    </source>
</evidence>
<keyword evidence="3" id="KW-1185">Reference proteome</keyword>
<comment type="caution">
    <text evidence="2">The sequence shown here is derived from an EMBL/GenBank/DDBJ whole genome shotgun (WGS) entry which is preliminary data.</text>
</comment>
<name>A0ABT4TQW6_9ACTN</name>
<dbReference type="RefSeq" id="WP_270679708.1">
    <property type="nucleotide sequence ID" value="NZ_JAQFWP010000046.1"/>
</dbReference>
<dbReference type="EMBL" id="JAQFWP010000046">
    <property type="protein sequence ID" value="MDA2807077.1"/>
    <property type="molecule type" value="Genomic_DNA"/>
</dbReference>
<feature type="compositionally biased region" description="Polar residues" evidence="1">
    <location>
        <begin position="249"/>
        <end position="262"/>
    </location>
</feature>
<evidence type="ECO:0000313" key="3">
    <source>
        <dbReference type="Proteomes" id="UP001165685"/>
    </source>
</evidence>
<dbReference type="Proteomes" id="UP001165685">
    <property type="component" value="Unassembled WGS sequence"/>
</dbReference>